<dbReference type="SMART" id="SM00831">
    <property type="entry name" value="Cation_ATPase_N"/>
    <property type="match status" value="1"/>
</dbReference>
<dbReference type="SUPFAM" id="SSF81665">
    <property type="entry name" value="Calcium ATPase, transmembrane domain M"/>
    <property type="match status" value="1"/>
</dbReference>
<evidence type="ECO:0000256" key="4">
    <source>
        <dbReference type="ARBA" id="ARBA00022840"/>
    </source>
</evidence>
<evidence type="ECO:0000256" key="5">
    <source>
        <dbReference type="ARBA" id="ARBA00022842"/>
    </source>
</evidence>
<keyword evidence="11" id="KW-1185">Reference proteome</keyword>
<name>A0A7D9EPR7_PARCT</name>
<feature type="transmembrane region" description="Helical" evidence="9">
    <location>
        <begin position="127"/>
        <end position="148"/>
    </location>
</feature>
<keyword evidence="4" id="KW-0067">ATP-binding</keyword>
<accession>A0A7D9EPR7</accession>
<dbReference type="EMBL" id="CACRXK020008073">
    <property type="protein sequence ID" value="CAB4013915.1"/>
    <property type="molecule type" value="Genomic_DNA"/>
</dbReference>
<organism evidence="10 11">
    <name type="scientific">Paramuricea clavata</name>
    <name type="common">Red gorgonian</name>
    <name type="synonym">Violescent sea-whip</name>
    <dbReference type="NCBI Taxonomy" id="317549"/>
    <lineage>
        <taxon>Eukaryota</taxon>
        <taxon>Metazoa</taxon>
        <taxon>Cnidaria</taxon>
        <taxon>Anthozoa</taxon>
        <taxon>Octocorallia</taxon>
        <taxon>Malacalcyonacea</taxon>
        <taxon>Plexauridae</taxon>
        <taxon>Paramuricea</taxon>
    </lineage>
</organism>
<evidence type="ECO:0000313" key="11">
    <source>
        <dbReference type="Proteomes" id="UP001152795"/>
    </source>
</evidence>
<evidence type="ECO:0000256" key="6">
    <source>
        <dbReference type="ARBA" id="ARBA00022989"/>
    </source>
</evidence>
<dbReference type="InterPro" id="IPR004014">
    <property type="entry name" value="ATPase_P-typ_cation-transptr_N"/>
</dbReference>
<comment type="subcellular location">
    <subcellularLocation>
        <location evidence="1">Endomembrane system</location>
        <topology evidence="1">Multi-pass membrane protein</topology>
    </subcellularLocation>
</comment>
<evidence type="ECO:0000256" key="9">
    <source>
        <dbReference type="SAM" id="Phobius"/>
    </source>
</evidence>
<dbReference type="InterPro" id="IPR036412">
    <property type="entry name" value="HAD-like_sf"/>
</dbReference>
<feature type="transmembrane region" description="Helical" evidence="9">
    <location>
        <begin position="102"/>
        <end position="121"/>
    </location>
</feature>
<sequence length="524" mass="57316">MATGSRSGSVSIDESDGHVVDFSDIPKEDLIEVMKGGEDGLQLLQEKFVSINEVVRRLHSSVARGIEGNSIKERMEAFGSNYIPPQPPKTFLEFLFDAFKDTLLIILMVAGLVSLILGVTVEEDKSTAWIEGFAIFVAVIIVALVTAVNDYTKEQQFRGLQNKIEGEHTFTVIRKGESSSIFNGDIVVGDICQLKYGDMIPADGLLVQNNDLKIDESSLTGESDLVKKGDANPFILSGTRVMEGSGKMVVTAVGINSRSGQILKLLVSGAGEVNAAGAQPPATKPTNGDAEDGELLETDQTDNENEDKEEKSILQAKLTKLAVLIGWFGLGAGILTVIVIWIRYSIETYHVEGESFQKKHVSEYLRAFITGVTVLVVAVPEGLPLAVTISLAFSVKKMLLDNNLVRHLDACETMGNATAICSDKTGTLTTNRMTVVQSYLARKLDCVLEADFNYEQIPETLRRTLVEGISYNSSYASRIEVTFSLYFDKITNVSASVSTDDYILHSLFTEHHKLSICWDTKLLH</sequence>
<evidence type="ECO:0000256" key="8">
    <source>
        <dbReference type="SAM" id="MobiDB-lite"/>
    </source>
</evidence>
<evidence type="ECO:0000256" key="3">
    <source>
        <dbReference type="ARBA" id="ARBA00022741"/>
    </source>
</evidence>
<dbReference type="GO" id="GO:0005388">
    <property type="term" value="F:P-type calcium transporter activity"/>
    <property type="evidence" value="ECO:0007669"/>
    <property type="project" value="TreeGrafter"/>
</dbReference>
<evidence type="ECO:0000256" key="7">
    <source>
        <dbReference type="ARBA" id="ARBA00023136"/>
    </source>
</evidence>
<dbReference type="InterPro" id="IPR023298">
    <property type="entry name" value="ATPase_P-typ_TM_dom_sf"/>
</dbReference>
<dbReference type="Pfam" id="PF00690">
    <property type="entry name" value="Cation_ATPase_N"/>
    <property type="match status" value="1"/>
</dbReference>
<dbReference type="NCBIfam" id="TIGR01494">
    <property type="entry name" value="ATPase_P-type"/>
    <property type="match status" value="2"/>
</dbReference>
<dbReference type="PRINTS" id="PR00119">
    <property type="entry name" value="CATATPASE"/>
</dbReference>
<evidence type="ECO:0000256" key="1">
    <source>
        <dbReference type="ARBA" id="ARBA00004127"/>
    </source>
</evidence>
<dbReference type="PROSITE" id="PS00154">
    <property type="entry name" value="ATPASE_E1_E2"/>
    <property type="match status" value="1"/>
</dbReference>
<dbReference type="InterPro" id="IPR008250">
    <property type="entry name" value="ATPase_P-typ_transduc_dom_A_sf"/>
</dbReference>
<keyword evidence="2 9" id="KW-0812">Transmembrane</keyword>
<dbReference type="PANTHER" id="PTHR24093">
    <property type="entry name" value="CATION TRANSPORTING ATPASE"/>
    <property type="match status" value="1"/>
</dbReference>
<dbReference type="InterPro" id="IPR059000">
    <property type="entry name" value="ATPase_P-type_domA"/>
</dbReference>
<evidence type="ECO:0000256" key="2">
    <source>
        <dbReference type="ARBA" id="ARBA00022692"/>
    </source>
</evidence>
<dbReference type="GO" id="GO:0016887">
    <property type="term" value="F:ATP hydrolysis activity"/>
    <property type="evidence" value="ECO:0007669"/>
    <property type="project" value="InterPro"/>
</dbReference>
<dbReference type="SUPFAM" id="SSF81653">
    <property type="entry name" value="Calcium ATPase, transduction domain A"/>
    <property type="match status" value="1"/>
</dbReference>
<keyword evidence="6 9" id="KW-1133">Transmembrane helix</keyword>
<dbReference type="FunFam" id="1.20.1110.10:FF:000036">
    <property type="entry name" value="Calcium-transporting ATPase"/>
    <property type="match status" value="1"/>
</dbReference>
<dbReference type="InterPro" id="IPR001757">
    <property type="entry name" value="P_typ_ATPase"/>
</dbReference>
<dbReference type="GO" id="GO:0005886">
    <property type="term" value="C:plasma membrane"/>
    <property type="evidence" value="ECO:0007669"/>
    <property type="project" value="TreeGrafter"/>
</dbReference>
<dbReference type="FunFam" id="2.70.150.10:FF:000001">
    <property type="entry name" value="Calcium-transporting ATPase"/>
    <property type="match status" value="1"/>
</dbReference>
<reference evidence="10" key="1">
    <citation type="submission" date="2020-04" db="EMBL/GenBank/DDBJ databases">
        <authorList>
            <person name="Alioto T."/>
            <person name="Alioto T."/>
            <person name="Gomez Garrido J."/>
        </authorList>
    </citation>
    <scope>NUCLEOTIDE SEQUENCE</scope>
    <source>
        <strain evidence="10">A484AB</strain>
    </source>
</reference>
<feature type="transmembrane region" description="Helical" evidence="9">
    <location>
        <begin position="321"/>
        <end position="344"/>
    </location>
</feature>
<dbReference type="GO" id="GO:0012505">
    <property type="term" value="C:endomembrane system"/>
    <property type="evidence" value="ECO:0007669"/>
    <property type="project" value="UniProtKB-SubCell"/>
</dbReference>
<dbReference type="FunFam" id="1.20.1110.10:FF:000033">
    <property type="entry name" value="Calcium-transporting ATPase"/>
    <property type="match status" value="1"/>
</dbReference>
<dbReference type="Pfam" id="PF00122">
    <property type="entry name" value="E1-E2_ATPase"/>
    <property type="match status" value="1"/>
</dbReference>
<feature type="compositionally biased region" description="Acidic residues" evidence="8">
    <location>
        <begin position="289"/>
        <end position="307"/>
    </location>
</feature>
<dbReference type="InterPro" id="IPR018303">
    <property type="entry name" value="ATPase_P-typ_P_site"/>
</dbReference>
<keyword evidence="3" id="KW-0547">Nucleotide-binding</keyword>
<dbReference type="AlphaFoldDB" id="A0A7D9EPR7"/>
<dbReference type="Proteomes" id="UP001152795">
    <property type="component" value="Unassembled WGS sequence"/>
</dbReference>
<dbReference type="Gene3D" id="2.70.150.10">
    <property type="entry name" value="Calcium-transporting ATPase, cytoplasmic transduction domain A"/>
    <property type="match status" value="1"/>
</dbReference>
<dbReference type="GO" id="GO:0005524">
    <property type="term" value="F:ATP binding"/>
    <property type="evidence" value="ECO:0007669"/>
    <property type="project" value="UniProtKB-KW"/>
</dbReference>
<dbReference type="GO" id="GO:0051480">
    <property type="term" value="P:regulation of cytosolic calcium ion concentration"/>
    <property type="evidence" value="ECO:0007669"/>
    <property type="project" value="TreeGrafter"/>
</dbReference>
<dbReference type="OrthoDB" id="116380at2759"/>
<dbReference type="Gene3D" id="1.20.1110.10">
    <property type="entry name" value="Calcium-transporting ATPase, transmembrane domain"/>
    <property type="match status" value="2"/>
</dbReference>
<gene>
    <name evidence="10" type="ORF">PACLA_8A001590</name>
</gene>
<feature type="transmembrane region" description="Helical" evidence="9">
    <location>
        <begin position="364"/>
        <end position="393"/>
    </location>
</feature>
<feature type="region of interest" description="Disordered" evidence="8">
    <location>
        <begin position="276"/>
        <end position="308"/>
    </location>
</feature>
<comment type="caution">
    <text evidence="10">The sequence shown here is derived from an EMBL/GenBank/DDBJ whole genome shotgun (WGS) entry which is preliminary data.</text>
</comment>
<dbReference type="SUPFAM" id="SSF56784">
    <property type="entry name" value="HAD-like"/>
    <property type="match status" value="1"/>
</dbReference>
<evidence type="ECO:0000313" key="10">
    <source>
        <dbReference type="EMBL" id="CAB4013915.1"/>
    </source>
</evidence>
<protein>
    <submittedName>
        <fullName evidence="10">Plasma membrane calcium-transporting ATPase 3-like isoform X1</fullName>
    </submittedName>
</protein>
<keyword evidence="5" id="KW-0460">Magnesium</keyword>
<proteinExistence type="predicted"/>
<dbReference type="PANTHER" id="PTHR24093:SF369">
    <property type="entry name" value="CALCIUM-TRANSPORTING ATPASE"/>
    <property type="match status" value="1"/>
</dbReference>
<keyword evidence="7 9" id="KW-0472">Membrane</keyword>